<feature type="region of interest" description="Disordered" evidence="5">
    <location>
        <begin position="266"/>
        <end position="307"/>
    </location>
</feature>
<dbReference type="RefSeq" id="XP_025073211.1">
    <property type="nucleotide sequence ID" value="XM_025217426.1"/>
</dbReference>
<feature type="region of interest" description="Disordered" evidence="5">
    <location>
        <begin position="151"/>
        <end position="170"/>
    </location>
</feature>
<feature type="compositionally biased region" description="Basic and acidic residues" evidence="5">
    <location>
        <begin position="21"/>
        <end position="30"/>
    </location>
</feature>
<dbReference type="PROSITE" id="PS00028">
    <property type="entry name" value="ZINC_FINGER_C2H2_1"/>
    <property type="match status" value="1"/>
</dbReference>
<dbReference type="RefSeq" id="XP_025073213.1">
    <property type="nucleotide sequence ID" value="XM_025217428.1"/>
</dbReference>
<feature type="region of interest" description="Disordered" evidence="5">
    <location>
        <begin position="457"/>
        <end position="500"/>
    </location>
</feature>
<evidence type="ECO:0000313" key="14">
    <source>
        <dbReference type="RefSeq" id="XP_025073217.1"/>
    </source>
</evidence>
<dbReference type="RefSeq" id="XP_025073212.1">
    <property type="nucleotide sequence ID" value="XM_025217427.1"/>
</dbReference>
<dbReference type="RefSeq" id="XP_025073215.1">
    <property type="nucleotide sequence ID" value="XM_025217430.1"/>
</dbReference>
<dbReference type="InterPro" id="IPR036236">
    <property type="entry name" value="Znf_C2H2_sf"/>
</dbReference>
<dbReference type="PROSITE" id="PS50157">
    <property type="entry name" value="ZINC_FINGER_C2H2_2"/>
    <property type="match status" value="2"/>
</dbReference>
<evidence type="ECO:0000313" key="10">
    <source>
        <dbReference type="RefSeq" id="XP_025073213.1"/>
    </source>
</evidence>
<dbReference type="RefSeq" id="XP_025073217.1">
    <property type="nucleotide sequence ID" value="XM_025217432.1"/>
</dbReference>
<evidence type="ECO:0000256" key="4">
    <source>
        <dbReference type="PROSITE-ProRule" id="PRU00042"/>
    </source>
</evidence>
<keyword evidence="3" id="KW-0862">Zinc</keyword>
<evidence type="ECO:0000313" key="12">
    <source>
        <dbReference type="RefSeq" id="XP_025073215.1"/>
    </source>
</evidence>
<dbReference type="GeneID" id="105423588"/>
<evidence type="ECO:0000256" key="2">
    <source>
        <dbReference type="ARBA" id="ARBA00022771"/>
    </source>
</evidence>
<sequence length="781" mass="89049">MDANSTRLDYEDMFREITKKLYGEDPDHRTSSVQNEFEASVSYKNDEDTGNGTDGSDDGNWTYEDEPYKGTDGSRIAAYHAGKAIWRCDECGEIMTSGPREIAEHFIEHHPSRILTDSSRNRHHSPRKDYLQTDFKVEDMVMYLERLRERAERAAPPSRRTQETQTVPTAPLPVTSNFLMQDMSSASVPQHLQQNASTMSTPVTASTNPKRYACAFCNYGTDRRDLFTRHENIHREEKPFHCYMCYKPFNRADHVKKHFMRMHRDHPYDVSRIRRPPSSSKPLQQDSTATPATVNANSQQQSQQQHMSNQFGFASNKGYQLQPTAATSSTSTSISGIHQAIIMPSPAIIQSDANSCNTGRRVQNGGCNSKSHLKGSSKNTQERRYTCMYCPWTGVDNWCLKRHMNTHTKPFACSLCEYKAARAERLATHVLKVHNRRQCSKCPYLGDDAAQLQIHQMSHRGSGGPSTSIAQPAPPPNNRHQQPLHPVGGGRPPPGPPVFPASAPAIAPATTVIPPTTILGHEMVKSPATAATMAYPTEEEKRSHRRMGVTNGDDDDNDDDVVRRKGNREAYNRDLDICCICDFKNDRDNDVQTYLNIRNRNDATDTFNSDFICSNQSPLQTEINDILLEPSLTQESENKQDGKENQRRGGKRSRKQSQPKKIIWHRNHKNDFILALGLQNVRRSCKYKIKKMKTKNEKKWRTQRTFRCHLCPKNAPARGRTHRPYHSKASLTLHMLWRHKRKCWTIKNNTLKINSNKVASTVPSITVEETFFTNTNFRYDR</sequence>
<feature type="region of interest" description="Disordered" evidence="5">
    <location>
        <begin position="535"/>
        <end position="562"/>
    </location>
</feature>
<proteinExistence type="predicted"/>
<dbReference type="InterPro" id="IPR013087">
    <property type="entry name" value="Znf_C2H2_type"/>
</dbReference>
<gene>
    <name evidence="8 9 10 11 12 13 14" type="primary">LOC105423588</name>
</gene>
<evidence type="ECO:0000256" key="1">
    <source>
        <dbReference type="ARBA" id="ARBA00022723"/>
    </source>
</evidence>
<accession>A0A8N1S2Y3</accession>
<evidence type="ECO:0000313" key="8">
    <source>
        <dbReference type="RefSeq" id="XP_025073211.1"/>
    </source>
</evidence>
<feature type="compositionally biased region" description="Basic residues" evidence="5">
    <location>
        <begin position="648"/>
        <end position="662"/>
    </location>
</feature>
<evidence type="ECO:0000313" key="11">
    <source>
        <dbReference type="RefSeq" id="XP_025073214.1"/>
    </source>
</evidence>
<dbReference type="Gene3D" id="3.30.160.60">
    <property type="entry name" value="Classic Zinc Finger"/>
    <property type="match status" value="2"/>
</dbReference>
<dbReference type="PANTHER" id="PTHR23235">
    <property type="entry name" value="KRUEPPEL-LIKE TRANSCRIPTION FACTOR"/>
    <property type="match status" value="1"/>
</dbReference>
<dbReference type="RefSeq" id="XP_025073214.1">
    <property type="nucleotide sequence ID" value="XM_025217429.1"/>
</dbReference>
<dbReference type="CTD" id="36678"/>
<dbReference type="SUPFAM" id="SSF57667">
    <property type="entry name" value="beta-beta-alpha zinc fingers"/>
    <property type="match status" value="2"/>
</dbReference>
<protein>
    <submittedName>
        <fullName evidence="8 9">Uncharacterized protein LOC105423588 isoform X1</fullName>
    </submittedName>
</protein>
<feature type="domain" description="C2H2-type" evidence="6">
    <location>
        <begin position="240"/>
        <end position="268"/>
    </location>
</feature>
<reference evidence="8 9" key="1">
    <citation type="submission" date="2025-04" db="UniProtKB">
        <authorList>
            <consortium name="RefSeq"/>
        </authorList>
    </citation>
    <scope>IDENTIFICATION</scope>
</reference>
<evidence type="ECO:0000313" key="13">
    <source>
        <dbReference type="RefSeq" id="XP_025073216.1"/>
    </source>
</evidence>
<evidence type="ECO:0000313" key="9">
    <source>
        <dbReference type="RefSeq" id="XP_025073212.1"/>
    </source>
</evidence>
<dbReference type="SMART" id="SM00355">
    <property type="entry name" value="ZnF_C2H2"/>
    <property type="match status" value="7"/>
</dbReference>
<dbReference type="AlphaFoldDB" id="A0A8N1S2Y3"/>
<keyword evidence="1" id="KW-0479">Metal-binding</keyword>
<feature type="compositionally biased region" description="Low complexity" evidence="5">
    <location>
        <begin position="295"/>
        <end position="307"/>
    </location>
</feature>
<feature type="region of interest" description="Disordered" evidence="5">
    <location>
        <begin position="21"/>
        <end position="64"/>
    </location>
</feature>
<dbReference type="OrthoDB" id="654211at2759"/>
<evidence type="ECO:0000313" key="7">
    <source>
        <dbReference type="Proteomes" id="UP000504615"/>
    </source>
</evidence>
<dbReference type="Proteomes" id="UP000504615">
    <property type="component" value="Unplaced"/>
</dbReference>
<organism evidence="7 11">
    <name type="scientific">Pogonomyrmex barbatus</name>
    <name type="common">red harvester ant</name>
    <dbReference type="NCBI Taxonomy" id="144034"/>
    <lineage>
        <taxon>Eukaryota</taxon>
        <taxon>Metazoa</taxon>
        <taxon>Ecdysozoa</taxon>
        <taxon>Arthropoda</taxon>
        <taxon>Hexapoda</taxon>
        <taxon>Insecta</taxon>
        <taxon>Pterygota</taxon>
        <taxon>Neoptera</taxon>
        <taxon>Endopterygota</taxon>
        <taxon>Hymenoptera</taxon>
        <taxon>Apocrita</taxon>
        <taxon>Aculeata</taxon>
        <taxon>Formicoidea</taxon>
        <taxon>Formicidae</taxon>
        <taxon>Myrmicinae</taxon>
        <taxon>Pogonomyrmex</taxon>
    </lineage>
</organism>
<keyword evidence="2 4" id="KW-0863">Zinc-finger</keyword>
<dbReference type="RefSeq" id="XP_025073216.1">
    <property type="nucleotide sequence ID" value="XM_025217431.1"/>
</dbReference>
<feature type="region of interest" description="Disordered" evidence="5">
    <location>
        <begin position="631"/>
        <end position="662"/>
    </location>
</feature>
<dbReference type="Pfam" id="PF00096">
    <property type="entry name" value="zf-C2H2"/>
    <property type="match status" value="1"/>
</dbReference>
<keyword evidence="7" id="KW-1185">Reference proteome</keyword>
<evidence type="ECO:0000259" key="6">
    <source>
        <dbReference type="PROSITE" id="PS50157"/>
    </source>
</evidence>
<feature type="domain" description="C2H2-type" evidence="6">
    <location>
        <begin position="212"/>
        <end position="239"/>
    </location>
</feature>
<evidence type="ECO:0000256" key="3">
    <source>
        <dbReference type="ARBA" id="ARBA00022833"/>
    </source>
</evidence>
<dbReference type="GO" id="GO:0008270">
    <property type="term" value="F:zinc ion binding"/>
    <property type="evidence" value="ECO:0007669"/>
    <property type="project" value="UniProtKB-KW"/>
</dbReference>
<evidence type="ECO:0000256" key="5">
    <source>
        <dbReference type="SAM" id="MobiDB-lite"/>
    </source>
</evidence>
<feature type="compositionally biased region" description="Basic and acidic residues" evidence="5">
    <location>
        <begin position="636"/>
        <end position="647"/>
    </location>
</feature>
<feature type="compositionally biased region" description="Polar residues" evidence="5">
    <location>
        <begin position="283"/>
        <end position="294"/>
    </location>
</feature>
<name>A0A8N1S2Y3_9HYME</name>